<evidence type="ECO:0000256" key="2">
    <source>
        <dbReference type="ARBA" id="ARBA00022448"/>
    </source>
</evidence>
<keyword evidence="7 12" id="KW-1133">Transmembrane helix</keyword>
<organism evidence="14 15">
    <name type="scientific">Tripterygium wilfordii</name>
    <name type="common">Thunder God vine</name>
    <dbReference type="NCBI Taxonomy" id="458696"/>
    <lineage>
        <taxon>Eukaryota</taxon>
        <taxon>Viridiplantae</taxon>
        <taxon>Streptophyta</taxon>
        <taxon>Embryophyta</taxon>
        <taxon>Tracheophyta</taxon>
        <taxon>Spermatophyta</taxon>
        <taxon>Magnoliopsida</taxon>
        <taxon>eudicotyledons</taxon>
        <taxon>Gunneridae</taxon>
        <taxon>Pentapetalae</taxon>
        <taxon>rosids</taxon>
        <taxon>fabids</taxon>
        <taxon>Celastrales</taxon>
        <taxon>Celastraceae</taxon>
        <taxon>Tripterygium</taxon>
    </lineage>
</organism>
<feature type="transmembrane region" description="Helical" evidence="12">
    <location>
        <begin position="106"/>
        <end position="126"/>
    </location>
</feature>
<evidence type="ECO:0000256" key="12">
    <source>
        <dbReference type="SAM" id="Phobius"/>
    </source>
</evidence>
<evidence type="ECO:0000256" key="10">
    <source>
        <dbReference type="ARBA" id="ARBA00023201"/>
    </source>
</evidence>
<dbReference type="InterPro" id="IPR051359">
    <property type="entry name" value="CaCA_antiporter"/>
</dbReference>
<dbReference type="PANTHER" id="PTHR12266:SF18">
    <property type="entry name" value="CATION_CALCIUM EXCHANGER 2"/>
    <property type="match status" value="1"/>
</dbReference>
<comment type="caution">
    <text evidence="14">The sequence shown here is derived from an EMBL/GenBank/DDBJ whole genome shotgun (WGS) entry which is preliminary data.</text>
</comment>
<feature type="transmembrane region" description="Helical" evidence="12">
    <location>
        <begin position="172"/>
        <end position="196"/>
    </location>
</feature>
<keyword evidence="10" id="KW-0406">Ion transport</keyword>
<sequence length="573" mass="62584">MGFGVSVYEDKRCMIFLNVSFLLVACVFLIVQLSSSGSGFVVLSSSHPFNEGRQQQCSSIHGLDGYKAKCLRLKSNEPCVSQGYIDYLRIFYCNFGRFPPLGLSVFFLWLLVLFYLLGSTASEYFCSLLQNLSRLLKLSPTIAGITLLALGNGSPDVFASLASLMDSGTLDIGLNSVLGGTSFVTCAVVGIISFMVHKRRVQVNKCDLIRDVSFLLLVLASLIIILTLGRVNLLGALGFTSMYIVYVIVVCISHVPWINGGRVMELDANSSFSSDLSVPILSAMEKQDLNFVEETTLDGDNRLEARNCCFHTRTSASCRMLLYILEMPLDLPRRLTIPVVCEKKWSKPIAVTAVTLAPIFLSVLWNLKHENVAASCTSLVVYGIGFLFGITFGVLAHFYTEKSSPPEQCLFVWLVGGFLMSVVWSYITAQELVALLVSLGYIFGISPSILGLTILAWGNSLGDLVTNSTMAMNDGPEGVQVAIAGCYAGPIFNILFGLGMSLVSSSWHRYPSYILIPSETYLLETMGFLVVSLLWTLVVLPMRGMRLDGVLGGGLLAVYMISVSFRLIQSSTS</sequence>
<dbReference type="OrthoDB" id="407410at2759"/>
<feature type="transmembrane region" description="Helical" evidence="12">
    <location>
        <begin position="379"/>
        <end position="398"/>
    </location>
</feature>
<dbReference type="EMBL" id="JAAARO010000015">
    <property type="protein sequence ID" value="KAF5735182.1"/>
    <property type="molecule type" value="Genomic_DNA"/>
</dbReference>
<keyword evidence="8" id="KW-0915">Sodium</keyword>
<keyword evidence="6" id="KW-0630">Potassium</keyword>
<gene>
    <name evidence="14" type="ORF">HS088_TW15G00682</name>
</gene>
<comment type="similarity">
    <text evidence="11">Belongs to the Ca(2+):cation antiporter (CaCA) (TC 2.A.19) family. Cation/calcium exchanger (CCX) subfamily.</text>
</comment>
<dbReference type="GO" id="GO:0016020">
    <property type="term" value="C:membrane"/>
    <property type="evidence" value="ECO:0007669"/>
    <property type="project" value="UniProtKB-SubCell"/>
</dbReference>
<dbReference type="AlphaFoldDB" id="A0A7J7CM82"/>
<dbReference type="Gene3D" id="1.20.1420.30">
    <property type="entry name" value="NCX, central ion-binding region"/>
    <property type="match status" value="2"/>
</dbReference>
<evidence type="ECO:0000256" key="6">
    <source>
        <dbReference type="ARBA" id="ARBA00022958"/>
    </source>
</evidence>
<feature type="transmembrane region" description="Helical" evidence="12">
    <location>
        <begin position="208"/>
        <end position="228"/>
    </location>
</feature>
<feature type="transmembrane region" description="Helical" evidence="12">
    <location>
        <begin position="135"/>
        <end position="152"/>
    </location>
</feature>
<feature type="transmembrane region" description="Helical" evidence="12">
    <location>
        <begin position="234"/>
        <end position="255"/>
    </location>
</feature>
<keyword evidence="3" id="KW-0050">Antiport</keyword>
<feature type="domain" description="Sodium/calcium exchanger membrane region" evidence="13">
    <location>
        <begin position="107"/>
        <end position="250"/>
    </location>
</feature>
<dbReference type="Pfam" id="PF01699">
    <property type="entry name" value="Na_Ca_ex"/>
    <property type="match status" value="2"/>
</dbReference>
<feature type="transmembrane region" description="Helical" evidence="12">
    <location>
        <begin position="478"/>
        <end position="500"/>
    </location>
</feature>
<evidence type="ECO:0000313" key="14">
    <source>
        <dbReference type="EMBL" id="KAF5735182.1"/>
    </source>
</evidence>
<accession>A0A7J7CM82</accession>
<dbReference type="InterPro" id="IPR044880">
    <property type="entry name" value="NCX_ion-bd_dom_sf"/>
</dbReference>
<reference evidence="14 15" key="1">
    <citation type="journal article" date="2020" name="Nat. Commun.">
        <title>Genome of Tripterygium wilfordii and identification of cytochrome P450 involved in triptolide biosynthesis.</title>
        <authorList>
            <person name="Tu L."/>
            <person name="Su P."/>
            <person name="Zhang Z."/>
            <person name="Gao L."/>
            <person name="Wang J."/>
            <person name="Hu T."/>
            <person name="Zhou J."/>
            <person name="Zhang Y."/>
            <person name="Zhao Y."/>
            <person name="Liu Y."/>
            <person name="Song Y."/>
            <person name="Tong Y."/>
            <person name="Lu Y."/>
            <person name="Yang J."/>
            <person name="Xu C."/>
            <person name="Jia M."/>
            <person name="Peters R.J."/>
            <person name="Huang L."/>
            <person name="Gao W."/>
        </authorList>
    </citation>
    <scope>NUCLEOTIDE SEQUENCE [LARGE SCALE GENOMIC DNA]</scope>
    <source>
        <strain evidence="15">cv. XIE 37</strain>
        <tissue evidence="14">Leaf</tissue>
    </source>
</reference>
<evidence type="ECO:0000256" key="1">
    <source>
        <dbReference type="ARBA" id="ARBA00004141"/>
    </source>
</evidence>
<comment type="subcellular location">
    <subcellularLocation>
        <location evidence="1">Membrane</location>
        <topology evidence="1">Multi-pass membrane protein</topology>
    </subcellularLocation>
</comment>
<evidence type="ECO:0000256" key="11">
    <source>
        <dbReference type="ARBA" id="ARBA00038187"/>
    </source>
</evidence>
<evidence type="ECO:0000256" key="5">
    <source>
        <dbReference type="ARBA" id="ARBA00022692"/>
    </source>
</evidence>
<dbReference type="GO" id="GO:0006813">
    <property type="term" value="P:potassium ion transport"/>
    <property type="evidence" value="ECO:0007669"/>
    <property type="project" value="UniProtKB-KW"/>
</dbReference>
<keyword evidence="5 12" id="KW-0812">Transmembrane</keyword>
<proteinExistence type="inferred from homology"/>
<feature type="transmembrane region" description="Helical" evidence="12">
    <location>
        <begin position="520"/>
        <end position="540"/>
    </location>
</feature>
<dbReference type="GO" id="GO:0015297">
    <property type="term" value="F:antiporter activity"/>
    <property type="evidence" value="ECO:0007669"/>
    <property type="project" value="UniProtKB-KW"/>
</dbReference>
<evidence type="ECO:0000313" key="15">
    <source>
        <dbReference type="Proteomes" id="UP000593562"/>
    </source>
</evidence>
<dbReference type="GO" id="GO:0008324">
    <property type="term" value="F:monoatomic cation transmembrane transporter activity"/>
    <property type="evidence" value="ECO:0007669"/>
    <property type="project" value="TreeGrafter"/>
</dbReference>
<dbReference type="PANTHER" id="PTHR12266">
    <property type="entry name" value="NA+/CA2+ K+ INDEPENDENT EXCHANGER"/>
    <property type="match status" value="1"/>
</dbReference>
<dbReference type="Proteomes" id="UP000593562">
    <property type="component" value="Unassembled WGS sequence"/>
</dbReference>
<evidence type="ECO:0000256" key="3">
    <source>
        <dbReference type="ARBA" id="ARBA00022449"/>
    </source>
</evidence>
<dbReference type="GO" id="GO:0006814">
    <property type="term" value="P:sodium ion transport"/>
    <property type="evidence" value="ECO:0007669"/>
    <property type="project" value="UniProtKB-KW"/>
</dbReference>
<feature type="domain" description="Sodium/calcium exchanger membrane region" evidence="13">
    <location>
        <begin position="414"/>
        <end position="566"/>
    </location>
</feature>
<keyword evidence="2" id="KW-0813">Transport</keyword>
<dbReference type="InParanoid" id="A0A7J7CM82"/>
<feature type="transmembrane region" description="Helical" evidence="12">
    <location>
        <begin position="12"/>
        <end position="33"/>
    </location>
</feature>
<keyword evidence="15" id="KW-1185">Reference proteome</keyword>
<keyword evidence="4" id="KW-0633">Potassium transport</keyword>
<name>A0A7J7CM82_TRIWF</name>
<protein>
    <submittedName>
        <fullName evidence="14">Cation/calcium exchanger 2-like</fullName>
    </submittedName>
</protein>
<dbReference type="FunCoup" id="A0A7J7CM82">
    <property type="interactions" value="532"/>
</dbReference>
<keyword evidence="10" id="KW-0739">Sodium transport</keyword>
<feature type="transmembrane region" description="Helical" evidence="12">
    <location>
        <begin position="410"/>
        <end position="427"/>
    </location>
</feature>
<evidence type="ECO:0000256" key="9">
    <source>
        <dbReference type="ARBA" id="ARBA00023136"/>
    </source>
</evidence>
<feature type="transmembrane region" description="Helical" evidence="12">
    <location>
        <begin position="433"/>
        <end position="457"/>
    </location>
</feature>
<evidence type="ECO:0000256" key="7">
    <source>
        <dbReference type="ARBA" id="ARBA00022989"/>
    </source>
</evidence>
<evidence type="ECO:0000259" key="13">
    <source>
        <dbReference type="Pfam" id="PF01699"/>
    </source>
</evidence>
<evidence type="ECO:0000256" key="4">
    <source>
        <dbReference type="ARBA" id="ARBA00022538"/>
    </source>
</evidence>
<dbReference type="InterPro" id="IPR004837">
    <property type="entry name" value="NaCa_Exmemb"/>
</dbReference>
<feature type="transmembrane region" description="Helical" evidence="12">
    <location>
        <begin position="547"/>
        <end position="568"/>
    </location>
</feature>
<evidence type="ECO:0000256" key="8">
    <source>
        <dbReference type="ARBA" id="ARBA00023053"/>
    </source>
</evidence>
<keyword evidence="9 12" id="KW-0472">Membrane</keyword>